<keyword evidence="4" id="KW-1185">Reference proteome</keyword>
<dbReference type="Pfam" id="PF17863">
    <property type="entry name" value="AAA_lid_2"/>
    <property type="match status" value="1"/>
</dbReference>
<dbReference type="OrthoDB" id="9808397at2"/>
<dbReference type="Gene3D" id="1.10.8.80">
    <property type="entry name" value="Magnesium chelatase subunit I, C-Terminal domain"/>
    <property type="match status" value="1"/>
</dbReference>
<name>A0A1G8NTU3_9GAMM</name>
<dbReference type="GO" id="GO:0005524">
    <property type="term" value="F:ATP binding"/>
    <property type="evidence" value="ECO:0007669"/>
    <property type="project" value="InterPro"/>
</dbReference>
<accession>A0A1G8NTU3</accession>
<proteinExistence type="predicted"/>
<feature type="domain" description="ATPase AAA-3" evidence="1">
    <location>
        <begin position="35"/>
        <end position="165"/>
    </location>
</feature>
<dbReference type="InterPro" id="IPR011703">
    <property type="entry name" value="ATPase_AAA-3"/>
</dbReference>
<protein>
    <submittedName>
        <fullName evidence="3">MoxR-like ATPase</fullName>
    </submittedName>
</protein>
<dbReference type="SUPFAM" id="SSF52540">
    <property type="entry name" value="P-loop containing nucleoside triphosphate hydrolases"/>
    <property type="match status" value="1"/>
</dbReference>
<evidence type="ECO:0000259" key="2">
    <source>
        <dbReference type="Pfam" id="PF17863"/>
    </source>
</evidence>
<dbReference type="RefSeq" id="WP_090363218.1">
    <property type="nucleotide sequence ID" value="NZ_FNEM01000003.1"/>
</dbReference>
<dbReference type="AlphaFoldDB" id="A0A1G8NTU3"/>
<sequence>MPQALEPVIHQLQQVLLDKPVAIRLALTCLIARGHLLIEDLPGMGKTTLSYALARTLGLSHQRVQFTADMLPADLIGVSIYATPKQQFEFHPGPLFSQLVLADEVNRASPKTQSALLEAMAEGQVSTDGITRALPQPFFVIATQNPMEQSGTFPLPESQLDRFMMKLSLGYPSLEAEKQLLTGQHLADSGENLCALMGSAQLQDLQQQADGVGVADMVLDYLLELIQASRHGHQGTTPLSPRCSRALLAATKAWALLHGRNFAVPDDVQAVFAAVTAHRLDAGRHQGNSRAQSLLEAVNPIR</sequence>
<feature type="domain" description="ChlI/MoxR AAA lid" evidence="2">
    <location>
        <begin position="235"/>
        <end position="284"/>
    </location>
</feature>
<dbReference type="PANTHER" id="PTHR42759">
    <property type="entry name" value="MOXR FAMILY PROTEIN"/>
    <property type="match status" value="1"/>
</dbReference>
<dbReference type="CDD" id="cd00009">
    <property type="entry name" value="AAA"/>
    <property type="match status" value="1"/>
</dbReference>
<dbReference type="PANTHER" id="PTHR42759:SF5">
    <property type="entry name" value="METHANOL DEHYDROGENASE REGULATOR"/>
    <property type="match status" value="1"/>
</dbReference>
<dbReference type="InterPro" id="IPR050764">
    <property type="entry name" value="CbbQ/NirQ/NorQ/GpvN"/>
</dbReference>
<reference evidence="4" key="1">
    <citation type="submission" date="2016-10" db="EMBL/GenBank/DDBJ databases">
        <authorList>
            <person name="Varghese N."/>
            <person name="Submissions S."/>
        </authorList>
    </citation>
    <scope>NUCLEOTIDE SEQUENCE [LARGE SCALE GENOMIC DNA]</scope>
    <source>
        <strain evidence="4">DSM 23317</strain>
    </source>
</reference>
<dbReference type="Gene3D" id="3.40.50.300">
    <property type="entry name" value="P-loop containing nucleotide triphosphate hydrolases"/>
    <property type="match status" value="1"/>
</dbReference>
<dbReference type="GO" id="GO:0016887">
    <property type="term" value="F:ATP hydrolysis activity"/>
    <property type="evidence" value="ECO:0007669"/>
    <property type="project" value="InterPro"/>
</dbReference>
<evidence type="ECO:0000313" key="4">
    <source>
        <dbReference type="Proteomes" id="UP000199527"/>
    </source>
</evidence>
<evidence type="ECO:0000313" key="3">
    <source>
        <dbReference type="EMBL" id="SDI83336.1"/>
    </source>
</evidence>
<dbReference type="PIRSF" id="PIRSF002849">
    <property type="entry name" value="AAA_ATPase_chaperone_MoxR_prd"/>
    <property type="match status" value="1"/>
</dbReference>
<evidence type="ECO:0000259" key="1">
    <source>
        <dbReference type="Pfam" id="PF07726"/>
    </source>
</evidence>
<dbReference type="EMBL" id="FNEM01000003">
    <property type="protein sequence ID" value="SDI83336.1"/>
    <property type="molecule type" value="Genomic_DNA"/>
</dbReference>
<dbReference type="Pfam" id="PF07726">
    <property type="entry name" value="AAA_3"/>
    <property type="match status" value="1"/>
</dbReference>
<dbReference type="Proteomes" id="UP000199527">
    <property type="component" value="Unassembled WGS sequence"/>
</dbReference>
<gene>
    <name evidence="3" type="ORF">SAMN04488540_103225</name>
</gene>
<organism evidence="3 4">
    <name type="scientific">Ferrimonas sediminum</name>
    <dbReference type="NCBI Taxonomy" id="718193"/>
    <lineage>
        <taxon>Bacteria</taxon>
        <taxon>Pseudomonadati</taxon>
        <taxon>Pseudomonadota</taxon>
        <taxon>Gammaproteobacteria</taxon>
        <taxon>Alteromonadales</taxon>
        <taxon>Ferrimonadaceae</taxon>
        <taxon>Ferrimonas</taxon>
    </lineage>
</organism>
<dbReference type="InterPro" id="IPR027417">
    <property type="entry name" value="P-loop_NTPase"/>
</dbReference>
<dbReference type="InterPro" id="IPR041628">
    <property type="entry name" value="ChlI/MoxR_AAA_lid"/>
</dbReference>